<reference evidence="3 4" key="1">
    <citation type="submission" date="2019-09" db="EMBL/GenBank/DDBJ databases">
        <title>YIM 48816 draft genome.</title>
        <authorList>
            <person name="Jiang L."/>
        </authorList>
    </citation>
    <scope>NUCLEOTIDE SEQUENCE [LARGE SCALE GENOMIC DNA]</scope>
    <source>
        <strain evidence="3 4">YIM 48816</strain>
    </source>
</reference>
<gene>
    <name evidence="3" type="ORF">F6X53_21395</name>
</gene>
<keyword evidence="4" id="KW-1185">Reference proteome</keyword>
<dbReference type="InterPro" id="IPR025419">
    <property type="entry name" value="DUF4142"/>
</dbReference>
<dbReference type="PANTHER" id="PTHR38593">
    <property type="entry name" value="BLR2558 PROTEIN"/>
    <property type="match status" value="1"/>
</dbReference>
<evidence type="ECO:0000313" key="4">
    <source>
        <dbReference type="Proteomes" id="UP000474159"/>
    </source>
</evidence>
<feature type="domain" description="DUF4142" evidence="2">
    <location>
        <begin position="29"/>
        <end position="73"/>
    </location>
</feature>
<evidence type="ECO:0000313" key="3">
    <source>
        <dbReference type="EMBL" id="KAB1076825.1"/>
    </source>
</evidence>
<name>A0A6L3STA4_9HYPH</name>
<dbReference type="PANTHER" id="PTHR38593:SF1">
    <property type="entry name" value="BLR2558 PROTEIN"/>
    <property type="match status" value="1"/>
</dbReference>
<proteinExistence type="predicted"/>
<feature type="chain" id="PRO_5026747102" evidence="1">
    <location>
        <begin position="22"/>
        <end position="234"/>
    </location>
</feature>
<dbReference type="OrthoDB" id="9101320at2"/>
<feature type="signal peptide" evidence="1">
    <location>
        <begin position="1"/>
        <end position="21"/>
    </location>
</feature>
<dbReference type="Proteomes" id="UP000474159">
    <property type="component" value="Unassembled WGS sequence"/>
</dbReference>
<evidence type="ECO:0000256" key="1">
    <source>
        <dbReference type="SAM" id="SignalP"/>
    </source>
</evidence>
<evidence type="ECO:0000259" key="2">
    <source>
        <dbReference type="Pfam" id="PF13628"/>
    </source>
</evidence>
<dbReference type="RefSeq" id="WP_151002387.1">
    <property type="nucleotide sequence ID" value="NZ_VZZK01000026.1"/>
</dbReference>
<dbReference type="Pfam" id="PF13628">
    <property type="entry name" value="DUF4142"/>
    <property type="match status" value="2"/>
</dbReference>
<comment type="caution">
    <text evidence="3">The sequence shown here is derived from an EMBL/GenBank/DDBJ whole genome shotgun (WGS) entry which is preliminary data.</text>
</comment>
<dbReference type="EMBL" id="VZZK01000026">
    <property type="protein sequence ID" value="KAB1076825.1"/>
    <property type="molecule type" value="Genomic_DNA"/>
</dbReference>
<dbReference type="AlphaFoldDB" id="A0A6L3STA4"/>
<dbReference type="InterPro" id="IPR012347">
    <property type="entry name" value="Ferritin-like"/>
</dbReference>
<dbReference type="Gene3D" id="1.20.1260.10">
    <property type="match status" value="1"/>
</dbReference>
<organism evidence="3 4">
    <name type="scientific">Methylobacterium soli</name>
    <dbReference type="NCBI Taxonomy" id="553447"/>
    <lineage>
        <taxon>Bacteria</taxon>
        <taxon>Pseudomonadati</taxon>
        <taxon>Pseudomonadota</taxon>
        <taxon>Alphaproteobacteria</taxon>
        <taxon>Hyphomicrobiales</taxon>
        <taxon>Methylobacteriaceae</taxon>
        <taxon>Methylobacterium</taxon>
    </lineage>
</organism>
<accession>A0A6L3STA4</accession>
<protein>
    <submittedName>
        <fullName evidence="3">DUF4142 domain-containing protein</fullName>
    </submittedName>
</protein>
<sequence>MFKKYAAMSALLVAVSTPAMAQGMGDFRLQAMQANAFEIQSSQIALSKSRNPAIRNYAQHAIRDHRAANVALAGGERDYVAANGGPVGGLIGAPLAVAGGAVGAATGAAAGVVGGTLSGGPVGGLEGLGSGAQRGAAAGAGLARGDVDATAGTTIVQPNPEQQAMLAELAQTPPGARFDRVYTQQQLAAHQMTLGMTQAYAASGPNPALRNYAQQALPVLQEHYAMAQRLPGAR</sequence>
<feature type="domain" description="DUF4142" evidence="2">
    <location>
        <begin position="156"/>
        <end position="230"/>
    </location>
</feature>
<keyword evidence="1" id="KW-0732">Signal</keyword>